<dbReference type="SMART" id="SM01080">
    <property type="entry name" value="CHASE2"/>
    <property type="match status" value="1"/>
</dbReference>
<sequence>MAYHAAFPLALTPDLLYRLWANFQQDIHGEMLGIPWVAVADLLLSNLCDEVGHELYEIDLAVRNELLNRLKEDEKFGQQRIQELSNFMLYYVQQQIQSDDLDVRDFAQTQRWIALAYTQPSHVAKEIALEFSKLGEKNTAELVRIASLTETLTEQLAGFKPLLSYVDGIKKFVRGDIDAAKAQFSEAMEGGNQIQVAGVSLPIPEQLQDLRKNKSSPSRTLLLSFKWLKELISKRRESPPIEFQKLTWQKFRTMLFSSLGLTTFIVVLRILGVFQNSEISLFDQMMRLRPLEEPDKRLLVVKITREDIEYYARNSTPKNGASLSDEIIHKLLSALLKNSPRVIGMDIYRYAKAEGKLTELIREKQTDKHLVFICKFPDYISNSDGRGRNPPPDVPLEQVGLSDFIYDDDGVIRRQLIQMGTPTTEETQNSTCRNPEPYGLMNSFSLQVAQKYLNENMESGFSVVKPFDNILKPLDISKKGGYSLKNLDGFQILLNYRYTQAIANPNSHSLRNIAPQFTVQQILEVNSIDESFVKDKIVLIGTTAEGYDQIFKTPFSSPGSDQAMEGLFIQAQMVSQLVSAVEDGRPLIRVSSLEYEILWILFWSFIGAILAQLFRTSIRLIISGVIALASLYIICLILFISPIQYWIPFYSPAMSFLTTSGVVYIRFQKQKSL</sequence>
<feature type="transmembrane region" description="Helical" evidence="1">
    <location>
        <begin position="621"/>
        <end position="643"/>
    </location>
</feature>
<proteinExistence type="predicted"/>
<evidence type="ECO:0000256" key="1">
    <source>
        <dbReference type="SAM" id="Phobius"/>
    </source>
</evidence>
<reference evidence="3 4" key="1">
    <citation type="journal article" date="2020" name="ISME J.">
        <title>Comparative genomics reveals insights into cyanobacterial evolution and habitat adaptation.</title>
        <authorList>
            <person name="Chen M.Y."/>
            <person name="Teng W.K."/>
            <person name="Zhao L."/>
            <person name="Hu C.X."/>
            <person name="Zhou Y.K."/>
            <person name="Han B.P."/>
            <person name="Song L.R."/>
            <person name="Shu W.S."/>
        </authorList>
    </citation>
    <scope>NUCLEOTIDE SEQUENCE [LARGE SCALE GENOMIC DNA]</scope>
    <source>
        <strain evidence="3 4">FACHB-391</strain>
    </source>
</reference>
<feature type="transmembrane region" description="Helical" evidence="1">
    <location>
        <begin position="597"/>
        <end position="614"/>
    </location>
</feature>
<keyword evidence="1" id="KW-0812">Transmembrane</keyword>
<dbReference type="InterPro" id="IPR007890">
    <property type="entry name" value="CHASE2"/>
</dbReference>
<dbReference type="Proteomes" id="UP000604661">
    <property type="component" value="Unassembled WGS sequence"/>
</dbReference>
<evidence type="ECO:0000313" key="4">
    <source>
        <dbReference type="Proteomes" id="UP000604661"/>
    </source>
</evidence>
<dbReference type="EMBL" id="JACJTE010000005">
    <property type="protein sequence ID" value="MBD2560312.1"/>
    <property type="molecule type" value="Genomic_DNA"/>
</dbReference>
<keyword evidence="1" id="KW-0472">Membrane</keyword>
<gene>
    <name evidence="3" type="ORF">H6G95_06695</name>
</gene>
<protein>
    <submittedName>
        <fullName evidence="3">CHASE2 domain-containing protein</fullName>
    </submittedName>
</protein>
<evidence type="ECO:0000259" key="2">
    <source>
        <dbReference type="SMART" id="SM01080"/>
    </source>
</evidence>
<name>A0ABR8ERU8_NOSLI</name>
<keyword evidence="4" id="KW-1185">Reference proteome</keyword>
<keyword evidence="1" id="KW-1133">Transmembrane helix</keyword>
<feature type="transmembrane region" description="Helical" evidence="1">
    <location>
        <begin position="649"/>
        <end position="667"/>
    </location>
</feature>
<accession>A0ABR8ERU8</accession>
<organism evidence="3 4">
    <name type="scientific">Nostoc linckia FACHB-391</name>
    <dbReference type="NCBI Taxonomy" id="2692906"/>
    <lineage>
        <taxon>Bacteria</taxon>
        <taxon>Bacillati</taxon>
        <taxon>Cyanobacteriota</taxon>
        <taxon>Cyanophyceae</taxon>
        <taxon>Nostocales</taxon>
        <taxon>Nostocaceae</taxon>
        <taxon>Nostoc</taxon>
    </lineage>
</organism>
<feature type="domain" description="CHASE2" evidence="2">
    <location>
        <begin position="274"/>
        <end position="610"/>
    </location>
</feature>
<comment type="caution">
    <text evidence="3">The sequence shown here is derived from an EMBL/GenBank/DDBJ whole genome shotgun (WGS) entry which is preliminary data.</text>
</comment>
<dbReference type="RefSeq" id="WP_190895614.1">
    <property type="nucleotide sequence ID" value="NZ_JACJTE010000005.1"/>
</dbReference>
<dbReference type="Pfam" id="PF05226">
    <property type="entry name" value="CHASE2"/>
    <property type="match status" value="1"/>
</dbReference>
<evidence type="ECO:0000313" key="3">
    <source>
        <dbReference type="EMBL" id="MBD2560312.1"/>
    </source>
</evidence>